<protein>
    <submittedName>
        <fullName evidence="1">Glycosylphosphatidylinositol-mannosyltransferase I PIG-X/PBN1 protein</fullName>
    </submittedName>
</protein>
<dbReference type="EMBL" id="CM037013">
    <property type="protein sequence ID" value="KAH7688527.1"/>
    <property type="molecule type" value="Genomic_DNA"/>
</dbReference>
<accession>A0ACB7WKQ2</accession>
<sequence length="297" mass="33689">MLLNAANFWSSILFWRSKVDSFGLKNDVKRSHSNIVIELPCSQKYLTGYFYEKRGQILESDFHGLAEEVGSDELSESLVHSLKDVFGFSELNRHLIGEGSHRHLVTNFKLNIKPDDMSWLNNHYCDVVVIERLPIGVFADPFELQHLVEHQVFLDVAVFGDTNLELPSALSNKSVVEVHMNTTHNVLSRQSEITMELPLHARYPPLDVAGYSKIEFGQPDLLMRCKPQVTQLDFCSWILTSWNDDTHKNGIFWLVPCGNKEHTTLVSSITFISALVSALLIVLSVICRSTNEDTKNS</sequence>
<evidence type="ECO:0000313" key="1">
    <source>
        <dbReference type="EMBL" id="KAH7688527.1"/>
    </source>
</evidence>
<gene>
    <name evidence="1" type="ORF">IHE45_03G039800</name>
</gene>
<evidence type="ECO:0000313" key="2">
    <source>
        <dbReference type="Proteomes" id="UP000827976"/>
    </source>
</evidence>
<keyword evidence="2" id="KW-1185">Reference proteome</keyword>
<reference evidence="2" key="1">
    <citation type="journal article" date="2022" name="Nat. Commun.">
        <title>Chromosome evolution and the genetic basis of agronomically important traits in greater yam.</title>
        <authorList>
            <person name="Bredeson J.V."/>
            <person name="Lyons J.B."/>
            <person name="Oniyinde I.O."/>
            <person name="Okereke N.R."/>
            <person name="Kolade O."/>
            <person name="Nnabue I."/>
            <person name="Nwadili C.O."/>
            <person name="Hribova E."/>
            <person name="Parker M."/>
            <person name="Nwogha J."/>
            <person name="Shu S."/>
            <person name="Carlson J."/>
            <person name="Kariba R."/>
            <person name="Muthemba S."/>
            <person name="Knop K."/>
            <person name="Barton G.J."/>
            <person name="Sherwood A.V."/>
            <person name="Lopez-Montes A."/>
            <person name="Asiedu R."/>
            <person name="Jamnadass R."/>
            <person name="Muchugi A."/>
            <person name="Goodstein D."/>
            <person name="Egesi C.N."/>
            <person name="Featherston J."/>
            <person name="Asfaw A."/>
            <person name="Simpson G.G."/>
            <person name="Dolezel J."/>
            <person name="Hendre P.S."/>
            <person name="Van Deynze A."/>
            <person name="Kumar P.L."/>
            <person name="Obidiegwu J.E."/>
            <person name="Bhattacharjee R."/>
            <person name="Rokhsar D.S."/>
        </authorList>
    </citation>
    <scope>NUCLEOTIDE SEQUENCE [LARGE SCALE GENOMIC DNA]</scope>
    <source>
        <strain evidence="2">cv. TDa95/00328</strain>
    </source>
</reference>
<dbReference type="Proteomes" id="UP000827976">
    <property type="component" value="Chromosome 3"/>
</dbReference>
<organism evidence="1 2">
    <name type="scientific">Dioscorea alata</name>
    <name type="common">Purple yam</name>
    <dbReference type="NCBI Taxonomy" id="55571"/>
    <lineage>
        <taxon>Eukaryota</taxon>
        <taxon>Viridiplantae</taxon>
        <taxon>Streptophyta</taxon>
        <taxon>Embryophyta</taxon>
        <taxon>Tracheophyta</taxon>
        <taxon>Spermatophyta</taxon>
        <taxon>Magnoliopsida</taxon>
        <taxon>Liliopsida</taxon>
        <taxon>Dioscoreales</taxon>
        <taxon>Dioscoreaceae</taxon>
        <taxon>Dioscorea</taxon>
    </lineage>
</organism>
<proteinExistence type="predicted"/>
<name>A0ACB7WKQ2_DIOAL</name>
<comment type="caution">
    <text evidence="1">The sequence shown here is derived from an EMBL/GenBank/DDBJ whole genome shotgun (WGS) entry which is preliminary data.</text>
</comment>